<evidence type="ECO:0000313" key="2">
    <source>
        <dbReference type="Proteomes" id="UP000054564"/>
    </source>
</evidence>
<reference evidence="2" key="1">
    <citation type="submission" date="2014-03" db="EMBL/GenBank/DDBJ databases">
        <title>The Genome Sequence of Puccinia striiformis f. sp. tritici PST-78.</title>
        <authorList>
            <consortium name="The Broad Institute Genome Sequencing Platform"/>
            <person name="Cuomo C."/>
            <person name="Hulbert S."/>
            <person name="Chen X."/>
            <person name="Walker B."/>
            <person name="Young S.K."/>
            <person name="Zeng Q."/>
            <person name="Gargeya S."/>
            <person name="Fitzgerald M."/>
            <person name="Haas B."/>
            <person name="Abouelleil A."/>
            <person name="Alvarado L."/>
            <person name="Arachchi H.M."/>
            <person name="Berlin A.M."/>
            <person name="Chapman S.B."/>
            <person name="Goldberg J."/>
            <person name="Griggs A."/>
            <person name="Gujja S."/>
            <person name="Hansen M."/>
            <person name="Howarth C."/>
            <person name="Imamovic A."/>
            <person name="Larimer J."/>
            <person name="McCowan C."/>
            <person name="Montmayeur A."/>
            <person name="Murphy C."/>
            <person name="Neiman D."/>
            <person name="Pearson M."/>
            <person name="Priest M."/>
            <person name="Roberts A."/>
            <person name="Saif S."/>
            <person name="Shea T."/>
            <person name="Sisk P."/>
            <person name="Sykes S."/>
            <person name="Wortman J."/>
            <person name="Nusbaum C."/>
            <person name="Birren B."/>
        </authorList>
    </citation>
    <scope>NUCLEOTIDE SEQUENCE [LARGE SCALE GENOMIC DNA]</scope>
    <source>
        <strain evidence="2">race PST-78</strain>
    </source>
</reference>
<dbReference type="PANTHER" id="PTHR33069:SF3">
    <property type="entry name" value="DYNEIN HEAVY CHAIN TAIL DOMAIN-CONTAINING PROTEIN"/>
    <property type="match status" value="1"/>
</dbReference>
<gene>
    <name evidence="1" type="ORF">PSTG_16019</name>
</gene>
<dbReference type="OrthoDB" id="2518916at2759"/>
<protein>
    <submittedName>
        <fullName evidence="1">Uncharacterized protein</fullName>
    </submittedName>
</protein>
<dbReference type="AlphaFoldDB" id="A0A0L0UUY9"/>
<dbReference type="EMBL" id="AJIL01000251">
    <property type="protein sequence ID" value="KNE90559.1"/>
    <property type="molecule type" value="Genomic_DNA"/>
</dbReference>
<dbReference type="PANTHER" id="PTHR33069">
    <property type="entry name" value="CHROMOSOME 7, WHOLE GENOME SHOTGUN SEQUENCE-RELATED"/>
    <property type="match status" value="1"/>
</dbReference>
<sequence>MSDSENAAALSKAFAGLAHKCYWMHGRPNRTKNTEDTPSEDEVKARKDLLIEFEKSSLPSFRQQLSDLLESLDLKAQGTDPNPKLTEALEIVSKLELTLNQISSSVNDLYLAISAMGKKSIKTDQDHGVLKKIRLDSLLSKMTNLLTEEFSPLFTQYSEFISSGQFAHNEAHFSEDQAEVTSDRNQIIERTAKIVEALDGAIVWLPRPDFGFLQDYWDFLPGQLSDNLSKFTERINAAKSLDGEPSDGFHTRARAVQLMHQAIPLLKFGRIFFQKLLNKPPFTFGDHLCSFDLERFVWQAAPIGWDIITILDHLSDIYQGEDVKSNINAVERFSDRVKGRFYYSLDFISSFLVPLDSALSSEEVFNDTFSTIRSEFPKAIDTFLVSVRQFKADMPAAA</sequence>
<evidence type="ECO:0000313" key="1">
    <source>
        <dbReference type="EMBL" id="KNE90559.1"/>
    </source>
</evidence>
<accession>A0A0L0UUY9</accession>
<proteinExistence type="predicted"/>
<organism evidence="1 2">
    <name type="scientific">Puccinia striiformis f. sp. tritici PST-78</name>
    <dbReference type="NCBI Taxonomy" id="1165861"/>
    <lineage>
        <taxon>Eukaryota</taxon>
        <taxon>Fungi</taxon>
        <taxon>Dikarya</taxon>
        <taxon>Basidiomycota</taxon>
        <taxon>Pucciniomycotina</taxon>
        <taxon>Pucciniomycetes</taxon>
        <taxon>Pucciniales</taxon>
        <taxon>Pucciniaceae</taxon>
        <taxon>Puccinia</taxon>
    </lineage>
</organism>
<dbReference type="Proteomes" id="UP000054564">
    <property type="component" value="Unassembled WGS sequence"/>
</dbReference>
<name>A0A0L0UUY9_9BASI</name>
<keyword evidence="2" id="KW-1185">Reference proteome</keyword>
<comment type="caution">
    <text evidence="1">The sequence shown here is derived from an EMBL/GenBank/DDBJ whole genome shotgun (WGS) entry which is preliminary data.</text>
</comment>